<protein>
    <submittedName>
        <fullName evidence="7">Cytochrome-c oxidase, cbb3-type subunit II</fullName>
    </submittedName>
</protein>
<feature type="domain" description="Cytochrome c" evidence="6">
    <location>
        <begin position="55"/>
        <end position="229"/>
    </location>
</feature>
<evidence type="ECO:0000256" key="1">
    <source>
        <dbReference type="ARBA" id="ARBA00022617"/>
    </source>
</evidence>
<dbReference type="SUPFAM" id="SSF46626">
    <property type="entry name" value="Cytochrome c"/>
    <property type="match status" value="1"/>
</dbReference>
<evidence type="ECO:0000256" key="4">
    <source>
        <dbReference type="PROSITE-ProRule" id="PRU00433"/>
    </source>
</evidence>
<dbReference type="RefSeq" id="WP_264880178.1">
    <property type="nucleotide sequence ID" value="NZ_JAPDOB010000001.1"/>
</dbReference>
<feature type="transmembrane region" description="Helical" evidence="5">
    <location>
        <begin position="15"/>
        <end position="39"/>
    </location>
</feature>
<dbReference type="InterPro" id="IPR009056">
    <property type="entry name" value="Cyt_c-like_dom"/>
</dbReference>
<dbReference type="InterPro" id="IPR003468">
    <property type="entry name" value="Cyt_c_oxidase_monohaem-su/FixO"/>
</dbReference>
<evidence type="ECO:0000256" key="2">
    <source>
        <dbReference type="ARBA" id="ARBA00022723"/>
    </source>
</evidence>
<sequence length="244" mass="27305">MASKPFTHGHIERNVTILAVLSLLVVTIGGIVEIAPLFWIDSTIEKVDGVRPYTPLELEGRNIYIREGCYSCHSQMIRPFRDETERYGHYSLAAESMYDHPFQWGSKRTGPDLARVGGRYSDEWHVQHLKNPRSVVPESIMPGYSFLASRELEVGDVSRDLRALSRTGVPYSEASIAKANDDLLAQADPSRDAGDLAKRYPKAQIRDFDGDPSQVTEMDALVAYIQMLGTQVDFKAAAAQEQMK</sequence>
<keyword evidence="5" id="KW-1133">Transmembrane helix</keyword>
<dbReference type="Pfam" id="PF02433">
    <property type="entry name" value="FixO"/>
    <property type="match status" value="1"/>
</dbReference>
<proteinExistence type="predicted"/>
<organism evidence="7 8">
    <name type="scientific">Sphingomonas arvum</name>
    <dbReference type="NCBI Taxonomy" id="2992113"/>
    <lineage>
        <taxon>Bacteria</taxon>
        <taxon>Pseudomonadati</taxon>
        <taxon>Pseudomonadota</taxon>
        <taxon>Alphaproteobacteria</taxon>
        <taxon>Sphingomonadales</taxon>
        <taxon>Sphingomonadaceae</taxon>
        <taxon>Sphingomonas</taxon>
    </lineage>
</organism>
<reference evidence="7 8" key="1">
    <citation type="submission" date="2022-10" db="EMBL/GenBank/DDBJ databases">
        <title>Sphingomonas sp.</title>
        <authorList>
            <person name="Jin C."/>
        </authorList>
    </citation>
    <scope>NUCLEOTIDE SEQUENCE [LARGE SCALE GENOMIC DNA]</scope>
    <source>
        <strain evidence="7 8">BN140010</strain>
    </source>
</reference>
<keyword evidence="5" id="KW-0472">Membrane</keyword>
<keyword evidence="8" id="KW-1185">Reference proteome</keyword>
<accession>A0ABT3JBH9</accession>
<evidence type="ECO:0000313" key="8">
    <source>
        <dbReference type="Proteomes" id="UP001526246"/>
    </source>
</evidence>
<dbReference type="PROSITE" id="PS51007">
    <property type="entry name" value="CYTC"/>
    <property type="match status" value="1"/>
</dbReference>
<keyword evidence="3 4" id="KW-0408">Iron</keyword>
<dbReference type="Gene3D" id="6.10.250.2250">
    <property type="match status" value="1"/>
</dbReference>
<dbReference type="NCBIfam" id="NF011055">
    <property type="entry name" value="PRK14487.1"/>
    <property type="match status" value="1"/>
</dbReference>
<name>A0ABT3JBH9_9SPHN</name>
<evidence type="ECO:0000313" key="7">
    <source>
        <dbReference type="EMBL" id="MCW3796419.1"/>
    </source>
</evidence>
<dbReference type="Proteomes" id="UP001526246">
    <property type="component" value="Unassembled WGS sequence"/>
</dbReference>
<dbReference type="Gene3D" id="1.10.760.10">
    <property type="entry name" value="Cytochrome c-like domain"/>
    <property type="match status" value="1"/>
</dbReference>
<evidence type="ECO:0000259" key="6">
    <source>
        <dbReference type="PROSITE" id="PS51007"/>
    </source>
</evidence>
<keyword evidence="1 4" id="KW-0349">Heme</keyword>
<comment type="caution">
    <text evidence="7">The sequence shown here is derived from an EMBL/GenBank/DDBJ whole genome shotgun (WGS) entry which is preliminary data.</text>
</comment>
<gene>
    <name evidence="7" type="primary">ccoO</name>
    <name evidence="7" type="ORF">OMW55_01160</name>
</gene>
<dbReference type="NCBIfam" id="TIGR00781">
    <property type="entry name" value="ccoO"/>
    <property type="match status" value="1"/>
</dbReference>
<dbReference type="InterPro" id="IPR036909">
    <property type="entry name" value="Cyt_c-like_dom_sf"/>
</dbReference>
<evidence type="ECO:0000256" key="5">
    <source>
        <dbReference type="SAM" id="Phobius"/>
    </source>
</evidence>
<keyword evidence="2 4" id="KW-0479">Metal-binding</keyword>
<evidence type="ECO:0000256" key="3">
    <source>
        <dbReference type="ARBA" id="ARBA00023004"/>
    </source>
</evidence>
<dbReference type="EMBL" id="JAPDOB010000001">
    <property type="protein sequence ID" value="MCW3796419.1"/>
    <property type="molecule type" value="Genomic_DNA"/>
</dbReference>
<keyword evidence="5" id="KW-0812">Transmembrane</keyword>